<comment type="caution">
    <text evidence="4">The sequence shown here is derived from an EMBL/GenBank/DDBJ whole genome shotgun (WGS) entry which is preliminary data.</text>
</comment>
<organism evidence="4 5">
    <name type="scientific">Okeania hirsuta</name>
    <dbReference type="NCBI Taxonomy" id="1458930"/>
    <lineage>
        <taxon>Bacteria</taxon>
        <taxon>Bacillati</taxon>
        <taxon>Cyanobacteriota</taxon>
        <taxon>Cyanophyceae</taxon>
        <taxon>Oscillatoriophycideae</taxon>
        <taxon>Oscillatoriales</taxon>
        <taxon>Microcoleaceae</taxon>
        <taxon>Okeania</taxon>
    </lineage>
</organism>
<sequence>MNYLAHLFLAKNTPESQIGNLLGDFVKGYLEQYETIYSHEIIQGIKTHRQVDCFTDTHPIYLRSKNRISNSHRRLAGIIIDICYDHFLANHWNLFAYENLDVFVQKIYIILQKNQEILPDRLQKILPKIISENWLSSYKNLSGINLSFVRLSKRLKRENNLATAGNELIKNYTEIESDFLTFFPEVINYVKNLSNIKSG</sequence>
<evidence type="ECO:0000256" key="2">
    <source>
        <dbReference type="ARBA" id="ARBA00022801"/>
    </source>
</evidence>
<reference evidence="4 5" key="1">
    <citation type="journal article" date="2018" name="ACS Chem. Biol.">
        <title>Ketoreductase domain dysfunction expands chemodiversity: malyngamide biosynthesis in the cyanobacterium Okeania hirsuta.</title>
        <authorList>
            <person name="Moss N.A."/>
            <person name="Leao T."/>
            <person name="Rankin M."/>
            <person name="McCullough T.M."/>
            <person name="Qu P."/>
            <person name="Korobeynikov A."/>
            <person name="Smith J.L."/>
            <person name="Gerwick L."/>
            <person name="Gerwick W.H."/>
        </authorList>
    </citation>
    <scope>NUCLEOTIDE SEQUENCE [LARGE SCALE GENOMIC DNA]</scope>
    <source>
        <strain evidence="4 5">PAB10Feb10-1</strain>
    </source>
</reference>
<evidence type="ECO:0000256" key="1">
    <source>
        <dbReference type="ARBA" id="ARBA00022516"/>
    </source>
</evidence>
<dbReference type="AlphaFoldDB" id="A0A3N6NR96"/>
<dbReference type="PIRSF" id="PIRSF011489">
    <property type="entry name" value="DUF479"/>
    <property type="match status" value="1"/>
</dbReference>
<evidence type="ECO:0000313" key="4">
    <source>
        <dbReference type="EMBL" id="RQH47497.1"/>
    </source>
</evidence>
<name>A0A3N6NR96_9CYAN</name>
<dbReference type="Proteomes" id="UP000269154">
    <property type="component" value="Unassembled WGS sequence"/>
</dbReference>
<proteinExistence type="predicted"/>
<evidence type="ECO:0000313" key="5">
    <source>
        <dbReference type="Proteomes" id="UP000269154"/>
    </source>
</evidence>
<dbReference type="GO" id="GO:0008770">
    <property type="term" value="F:[acyl-carrier-protein] phosphodiesterase activity"/>
    <property type="evidence" value="ECO:0007669"/>
    <property type="project" value="InterPro"/>
</dbReference>
<keyword evidence="5" id="KW-1185">Reference proteome</keyword>
<dbReference type="EMBL" id="RCBY01000035">
    <property type="protein sequence ID" value="RQH47497.1"/>
    <property type="molecule type" value="Genomic_DNA"/>
</dbReference>
<protein>
    <submittedName>
        <fullName evidence="4">DUF479 domain-containing protein</fullName>
    </submittedName>
</protein>
<accession>A0A3N6NR96</accession>
<keyword evidence="3" id="KW-0443">Lipid metabolism</keyword>
<dbReference type="PANTHER" id="PTHR38764:SF1">
    <property type="entry name" value="ACYL CARRIER PROTEIN PHOSPHODIESTERASE"/>
    <property type="match status" value="1"/>
</dbReference>
<gene>
    <name evidence="4" type="ORF">D5R40_08735</name>
</gene>
<dbReference type="RefSeq" id="WP_124146991.1">
    <property type="nucleotide sequence ID" value="NZ_CAWOKI010000211.1"/>
</dbReference>
<keyword evidence="2" id="KW-0378">Hydrolase</keyword>
<dbReference type="PANTHER" id="PTHR38764">
    <property type="entry name" value="ACYL CARRIER PROTEIN PHOSPHODIESTERASE"/>
    <property type="match status" value="1"/>
</dbReference>
<dbReference type="Pfam" id="PF04336">
    <property type="entry name" value="ACP_PD"/>
    <property type="match status" value="1"/>
</dbReference>
<evidence type="ECO:0000256" key="3">
    <source>
        <dbReference type="ARBA" id="ARBA00023098"/>
    </source>
</evidence>
<keyword evidence="1" id="KW-0444">Lipid biosynthesis</keyword>
<dbReference type="GO" id="GO:0006633">
    <property type="term" value="P:fatty acid biosynthetic process"/>
    <property type="evidence" value="ECO:0007669"/>
    <property type="project" value="InterPro"/>
</dbReference>
<dbReference type="InterPro" id="IPR007431">
    <property type="entry name" value="ACP_PD"/>
</dbReference>
<dbReference type="OrthoDB" id="8442777at2"/>